<name>A0A2P8DLY3_9ACTN</name>
<accession>A0A2P8DLY3</accession>
<organism evidence="2 3">
    <name type="scientific">Haloactinopolyspora alba</name>
    <dbReference type="NCBI Taxonomy" id="648780"/>
    <lineage>
        <taxon>Bacteria</taxon>
        <taxon>Bacillati</taxon>
        <taxon>Actinomycetota</taxon>
        <taxon>Actinomycetes</taxon>
        <taxon>Jiangellales</taxon>
        <taxon>Jiangellaceae</taxon>
        <taxon>Haloactinopolyspora</taxon>
    </lineage>
</organism>
<proteinExistence type="predicted"/>
<feature type="compositionally biased region" description="Low complexity" evidence="1">
    <location>
        <begin position="44"/>
        <end position="69"/>
    </location>
</feature>
<evidence type="ECO:0000313" key="2">
    <source>
        <dbReference type="EMBL" id="PSK98215.1"/>
    </source>
</evidence>
<feature type="region of interest" description="Disordered" evidence="1">
    <location>
        <begin position="37"/>
        <end position="76"/>
    </location>
</feature>
<dbReference type="Proteomes" id="UP000243528">
    <property type="component" value="Unassembled WGS sequence"/>
</dbReference>
<reference evidence="2 3" key="1">
    <citation type="submission" date="2018-03" db="EMBL/GenBank/DDBJ databases">
        <title>Genomic Encyclopedia of Archaeal and Bacterial Type Strains, Phase II (KMG-II): from individual species to whole genera.</title>
        <authorList>
            <person name="Goeker M."/>
        </authorList>
    </citation>
    <scope>NUCLEOTIDE SEQUENCE [LARGE SCALE GENOMIC DNA]</scope>
    <source>
        <strain evidence="2 3">DSM 45211</strain>
    </source>
</reference>
<evidence type="ECO:0000256" key="1">
    <source>
        <dbReference type="SAM" id="MobiDB-lite"/>
    </source>
</evidence>
<evidence type="ECO:0008006" key="4">
    <source>
        <dbReference type="Google" id="ProtNLM"/>
    </source>
</evidence>
<protein>
    <recommendedName>
        <fullName evidence="4">HNH endonuclease</fullName>
    </recommendedName>
</protein>
<evidence type="ECO:0000313" key="3">
    <source>
        <dbReference type="Proteomes" id="UP000243528"/>
    </source>
</evidence>
<comment type="caution">
    <text evidence="2">The sequence shown here is derived from an EMBL/GenBank/DDBJ whole genome shotgun (WGS) entry which is preliminary data.</text>
</comment>
<gene>
    <name evidence="2" type="ORF">CLV30_1201</name>
</gene>
<sequence>HTIVYPLGGTDACNLGLFCRHHHLLKHHTRWRVEQPHPGTFVWTSPTGRTTTITPEQTPTPQPHDTTTDPPEPPPF</sequence>
<dbReference type="AlphaFoldDB" id="A0A2P8DLY3"/>
<dbReference type="EMBL" id="PYGE01000020">
    <property type="protein sequence ID" value="PSK98215.1"/>
    <property type="molecule type" value="Genomic_DNA"/>
</dbReference>
<keyword evidence="3" id="KW-1185">Reference proteome</keyword>
<feature type="non-terminal residue" evidence="2">
    <location>
        <position position="1"/>
    </location>
</feature>